<organism evidence="1 2">
    <name type="scientific">Paramecium octaurelia</name>
    <dbReference type="NCBI Taxonomy" id="43137"/>
    <lineage>
        <taxon>Eukaryota</taxon>
        <taxon>Sar</taxon>
        <taxon>Alveolata</taxon>
        <taxon>Ciliophora</taxon>
        <taxon>Intramacronucleata</taxon>
        <taxon>Oligohymenophorea</taxon>
        <taxon>Peniculida</taxon>
        <taxon>Parameciidae</taxon>
        <taxon>Paramecium</taxon>
    </lineage>
</organism>
<reference evidence="1" key="1">
    <citation type="submission" date="2021-01" db="EMBL/GenBank/DDBJ databases">
        <authorList>
            <consortium name="Genoscope - CEA"/>
            <person name="William W."/>
        </authorList>
    </citation>
    <scope>NUCLEOTIDE SEQUENCE</scope>
</reference>
<comment type="caution">
    <text evidence="1">The sequence shown here is derived from an EMBL/GenBank/DDBJ whole genome shotgun (WGS) entry which is preliminary data.</text>
</comment>
<dbReference type="Proteomes" id="UP000683925">
    <property type="component" value="Unassembled WGS sequence"/>
</dbReference>
<dbReference type="OMA" id="PTLNHKY"/>
<proteinExistence type="predicted"/>
<name>A0A8S1VMK1_PAROT</name>
<keyword evidence="2" id="KW-1185">Reference proteome</keyword>
<gene>
    <name evidence="1" type="ORF">POCTA_138.1.T0690044</name>
</gene>
<dbReference type="AlphaFoldDB" id="A0A8S1VMK1"/>
<protein>
    <submittedName>
        <fullName evidence="1">Uncharacterized protein</fullName>
    </submittedName>
</protein>
<dbReference type="EMBL" id="CAJJDP010000068">
    <property type="protein sequence ID" value="CAD8177465.1"/>
    <property type="molecule type" value="Genomic_DNA"/>
</dbReference>
<accession>A0A8S1VMK1</accession>
<evidence type="ECO:0000313" key="1">
    <source>
        <dbReference type="EMBL" id="CAD8177465.1"/>
    </source>
</evidence>
<evidence type="ECO:0000313" key="2">
    <source>
        <dbReference type="Proteomes" id="UP000683925"/>
    </source>
</evidence>
<sequence>MDSNLNVLQDEEDGPTLNHKYLGLVTFSPKTKSEINQKKNLKTLKLIPFQLIQESNTSKEANKQTNYNSSQQPIQVVQSSNILQNEQNSNRRTVFDLIEQSTKSLSPTKSNYEFASDYTFKLYEGHKRVRFHLDERVE</sequence>
<dbReference type="OrthoDB" id="10313081at2759"/>